<organism evidence="1 2">
    <name type="scientific">Maribellus comscasis</name>
    <dbReference type="NCBI Taxonomy" id="2681766"/>
    <lineage>
        <taxon>Bacteria</taxon>
        <taxon>Pseudomonadati</taxon>
        <taxon>Bacteroidota</taxon>
        <taxon>Bacteroidia</taxon>
        <taxon>Marinilabiliales</taxon>
        <taxon>Prolixibacteraceae</taxon>
        <taxon>Maribellus</taxon>
    </lineage>
</organism>
<gene>
    <name evidence="1" type="ORF">GM418_06695</name>
</gene>
<dbReference type="InterPro" id="IPR011047">
    <property type="entry name" value="Quinoprotein_ADH-like_sf"/>
</dbReference>
<dbReference type="Proteomes" id="UP000428260">
    <property type="component" value="Chromosome"/>
</dbReference>
<dbReference type="RefSeq" id="WP_217447723.1">
    <property type="nucleotide sequence ID" value="NZ_CP046401.1"/>
</dbReference>
<dbReference type="EMBL" id="CP046401">
    <property type="protein sequence ID" value="QGY43357.1"/>
    <property type="molecule type" value="Genomic_DNA"/>
</dbReference>
<evidence type="ECO:0000313" key="2">
    <source>
        <dbReference type="Proteomes" id="UP000428260"/>
    </source>
</evidence>
<keyword evidence="2" id="KW-1185">Reference proteome</keyword>
<name>A0A6I6JT83_9BACT</name>
<reference evidence="1 2" key="1">
    <citation type="submission" date="2019-11" db="EMBL/GenBank/DDBJ databases">
        <authorList>
            <person name="Zheng R.K."/>
            <person name="Sun C.M."/>
        </authorList>
    </citation>
    <scope>NUCLEOTIDE SEQUENCE [LARGE SCALE GENOMIC DNA]</scope>
    <source>
        <strain evidence="1 2">WC007</strain>
    </source>
</reference>
<dbReference type="SUPFAM" id="SSF50998">
    <property type="entry name" value="Quinoprotein alcohol dehydrogenase-like"/>
    <property type="match status" value="1"/>
</dbReference>
<dbReference type="AlphaFoldDB" id="A0A6I6JT83"/>
<dbReference type="PANTHER" id="PTHR42754">
    <property type="entry name" value="ENDOGLUCANASE"/>
    <property type="match status" value="1"/>
</dbReference>
<accession>A0A6I6JT83</accession>
<sequence length="396" mass="43399">MCSKMFYLFLVFSLIGFRGFSQTLDIEWEKKTGKSGSDVFNCIIEDVNGGYTVVGSSPAVNRDDLDFCLVKFSAEGQIITEKIFGTESNDLSSGISQFVSGEYIAVGNSVLDAGKTHVFFLKADVDGNEVWQKSLNELENISVNDVFASDDGDFVTCGSVLVSEGFRKIWLAEFDNDGELLWEKTYGENVIEEVGSVKKLPDGGFAIAAQTAGEVAQESDLLVIRFNSEGNKIWEERYKMPKVNVRPECICCSPDNNFIVAGWYGTCMNDINSDNPIFDYDLFLTKISPEGELIWSKNIDSEGSEGGNTIAVRPDGKIVVAGKKETSFLGRVGTWLVLADSEGSILSEAVFPFNFGNDKVSEIISTSDGGLVLIGPGEMNLDLRNTDGWIKKIKAF</sequence>
<dbReference type="PANTHER" id="PTHR42754:SF1">
    <property type="entry name" value="LIPOPROTEIN"/>
    <property type="match status" value="1"/>
</dbReference>
<proteinExistence type="predicted"/>
<evidence type="ECO:0000313" key="1">
    <source>
        <dbReference type="EMBL" id="QGY43357.1"/>
    </source>
</evidence>
<protein>
    <submittedName>
        <fullName evidence="1">PQQ-binding-like beta-propeller repeat protein</fullName>
    </submittedName>
</protein>
<dbReference type="KEGG" id="mcos:GM418_06695"/>